<dbReference type="SUPFAM" id="SSF52402">
    <property type="entry name" value="Adenine nucleotide alpha hydrolases-like"/>
    <property type="match status" value="1"/>
</dbReference>
<name>A0A7Y4GLQ0_9BRAD</name>
<dbReference type="InterPro" id="IPR006016">
    <property type="entry name" value="UspA"/>
</dbReference>
<dbReference type="EMBL" id="JAAVLX010000001">
    <property type="protein sequence ID" value="NOJ38105.1"/>
    <property type="molecule type" value="Genomic_DNA"/>
</dbReference>
<keyword evidence="3" id="KW-1185">Reference proteome</keyword>
<evidence type="ECO:0000313" key="2">
    <source>
        <dbReference type="EMBL" id="NOJ38105.1"/>
    </source>
</evidence>
<dbReference type="AlphaFoldDB" id="A0A7Y4GLQ0"/>
<feature type="domain" description="UspA" evidence="1">
    <location>
        <begin position="1"/>
        <end position="60"/>
    </location>
</feature>
<dbReference type="Gene3D" id="3.40.50.620">
    <property type="entry name" value="HUPs"/>
    <property type="match status" value="1"/>
</dbReference>
<dbReference type="RefSeq" id="WP_171577421.1">
    <property type="nucleotide sequence ID" value="NZ_JAAVLX010000001.1"/>
</dbReference>
<evidence type="ECO:0000259" key="1">
    <source>
        <dbReference type="Pfam" id="PF00582"/>
    </source>
</evidence>
<gene>
    <name evidence="2" type="ORF">HCN58_00460</name>
</gene>
<reference evidence="2 3" key="1">
    <citation type="submission" date="2020-03" db="EMBL/GenBank/DDBJ databases">
        <title>Bradyrhizobium diversity isolated from nodules of Indigofera sp.</title>
        <authorList>
            <person name="Klepa M."/>
            <person name="Helene L."/>
            <person name="Hungria M."/>
        </authorList>
    </citation>
    <scope>NUCLEOTIDE SEQUENCE [LARGE SCALE GENOMIC DNA]</scope>
    <source>
        <strain evidence="2 3">WSM 1791</strain>
    </source>
</reference>
<sequence>MFKTVLHADDGSDAAFRALALAIAVTRQNAGSLHLVCVEEIPPMPEYLEEIREAKGIAARRFHPVVERARRLAQQAGSGCMFTS</sequence>
<accession>A0A7Y4GLQ0</accession>
<comment type="caution">
    <text evidence="2">The sequence shown here is derived from an EMBL/GenBank/DDBJ whole genome shotgun (WGS) entry which is preliminary data.</text>
</comment>
<organism evidence="2 3">
    <name type="scientific">Bradyrhizobium australiense</name>
    <dbReference type="NCBI Taxonomy" id="2721161"/>
    <lineage>
        <taxon>Bacteria</taxon>
        <taxon>Pseudomonadati</taxon>
        <taxon>Pseudomonadota</taxon>
        <taxon>Alphaproteobacteria</taxon>
        <taxon>Hyphomicrobiales</taxon>
        <taxon>Nitrobacteraceae</taxon>
        <taxon>Bradyrhizobium</taxon>
    </lineage>
</organism>
<dbReference type="Proteomes" id="UP000544122">
    <property type="component" value="Unassembled WGS sequence"/>
</dbReference>
<dbReference type="InterPro" id="IPR014729">
    <property type="entry name" value="Rossmann-like_a/b/a_fold"/>
</dbReference>
<evidence type="ECO:0000313" key="3">
    <source>
        <dbReference type="Proteomes" id="UP000544122"/>
    </source>
</evidence>
<protein>
    <submittedName>
        <fullName evidence="2">Universal stress protein</fullName>
    </submittedName>
</protein>
<proteinExistence type="predicted"/>
<dbReference type="Pfam" id="PF00582">
    <property type="entry name" value="Usp"/>
    <property type="match status" value="1"/>
</dbReference>